<accession>A0AA38SGB2</accession>
<feature type="region of interest" description="Disordered" evidence="1">
    <location>
        <begin position="83"/>
        <end position="133"/>
    </location>
</feature>
<feature type="region of interest" description="Disordered" evidence="1">
    <location>
        <begin position="196"/>
        <end position="219"/>
    </location>
</feature>
<comment type="caution">
    <text evidence="2">The sequence shown here is derived from an EMBL/GenBank/DDBJ whole genome shotgun (WGS) entry which is preliminary data.</text>
</comment>
<dbReference type="Proteomes" id="UP001172457">
    <property type="component" value="Chromosome 7"/>
</dbReference>
<gene>
    <name evidence="2" type="ORF">OSB04_028349</name>
</gene>
<proteinExistence type="predicted"/>
<feature type="compositionally biased region" description="Basic and acidic residues" evidence="1">
    <location>
        <begin position="83"/>
        <end position="122"/>
    </location>
</feature>
<dbReference type="EMBL" id="JARYMX010000007">
    <property type="protein sequence ID" value="KAJ9541843.1"/>
    <property type="molecule type" value="Genomic_DNA"/>
</dbReference>
<dbReference type="AlphaFoldDB" id="A0AA38SGB2"/>
<name>A0AA38SGB2_9ASTR</name>
<protein>
    <submittedName>
        <fullName evidence="2">Uncharacterized protein</fullName>
    </submittedName>
</protein>
<evidence type="ECO:0000313" key="3">
    <source>
        <dbReference type="Proteomes" id="UP001172457"/>
    </source>
</evidence>
<evidence type="ECO:0000313" key="2">
    <source>
        <dbReference type="EMBL" id="KAJ9541843.1"/>
    </source>
</evidence>
<sequence>MARFLSEGNSITSREADVVGILSHQVEAQTRVQTQTITKFDLLDLESSLESKIDAVLKNLINSIEYQVFEETCKTQANLYKRKHDDRDHDHHEGEKRVKLVETSRIQTKEREEEVQFEEGNKETQGGESMKDDEGVFENEEILVVVNAKPTVENVGFLWVSSDQTDSRILSELSNLADQFTWLLENRSTNDRPANVPLVGLNENSNDKTGIQPGGGGRPLAAARENASQPLVDFWVGQKYLVWPLAVARGKPSRLLGRLIFQGQYCFGPNFFVIAPSLLPKEPLGLTREQVESMMWERGFGLSREQYISQVEKERLTSELLSMVQPTELMNETTDRAITLCLGYIARRGGRCTDMLRGKERKREQSWLRRRPIRPRKSKSSSQMWEVKEFPVARSASDNT</sequence>
<reference evidence="2" key="1">
    <citation type="submission" date="2023-03" db="EMBL/GenBank/DDBJ databases">
        <title>Chromosome-scale reference genome and RAD-based genetic map of yellow starthistle (Centaurea solstitialis) reveal putative structural variation and QTLs associated with invader traits.</title>
        <authorList>
            <person name="Reatini B."/>
            <person name="Cang F.A."/>
            <person name="Jiang Q."/>
            <person name="Mckibben M.T.W."/>
            <person name="Barker M.S."/>
            <person name="Rieseberg L.H."/>
            <person name="Dlugosch K.M."/>
        </authorList>
    </citation>
    <scope>NUCLEOTIDE SEQUENCE</scope>
    <source>
        <strain evidence="2">CAN-66</strain>
        <tissue evidence="2">Leaf</tissue>
    </source>
</reference>
<organism evidence="2 3">
    <name type="scientific">Centaurea solstitialis</name>
    <name type="common">yellow star-thistle</name>
    <dbReference type="NCBI Taxonomy" id="347529"/>
    <lineage>
        <taxon>Eukaryota</taxon>
        <taxon>Viridiplantae</taxon>
        <taxon>Streptophyta</taxon>
        <taxon>Embryophyta</taxon>
        <taxon>Tracheophyta</taxon>
        <taxon>Spermatophyta</taxon>
        <taxon>Magnoliopsida</taxon>
        <taxon>eudicotyledons</taxon>
        <taxon>Gunneridae</taxon>
        <taxon>Pentapetalae</taxon>
        <taxon>asterids</taxon>
        <taxon>campanulids</taxon>
        <taxon>Asterales</taxon>
        <taxon>Asteraceae</taxon>
        <taxon>Carduoideae</taxon>
        <taxon>Cardueae</taxon>
        <taxon>Centaureinae</taxon>
        <taxon>Centaurea</taxon>
    </lineage>
</organism>
<feature type="compositionally biased region" description="Basic residues" evidence="1">
    <location>
        <begin position="368"/>
        <end position="379"/>
    </location>
</feature>
<keyword evidence="3" id="KW-1185">Reference proteome</keyword>
<evidence type="ECO:0000256" key="1">
    <source>
        <dbReference type="SAM" id="MobiDB-lite"/>
    </source>
</evidence>
<feature type="region of interest" description="Disordered" evidence="1">
    <location>
        <begin position="363"/>
        <end position="400"/>
    </location>
</feature>